<evidence type="ECO:0000256" key="4">
    <source>
        <dbReference type="ARBA" id="ARBA00023157"/>
    </source>
</evidence>
<keyword evidence="4" id="KW-1015">Disulfide bond</keyword>
<evidence type="ECO:0000259" key="7">
    <source>
        <dbReference type="Pfam" id="PF13462"/>
    </source>
</evidence>
<dbReference type="InterPro" id="IPR012336">
    <property type="entry name" value="Thioredoxin-like_fold"/>
</dbReference>
<accession>A0A7C9TSR5</accession>
<comment type="caution">
    <text evidence="8">The sequence shown here is derived from an EMBL/GenBank/DDBJ whole genome shotgun (WGS) entry which is preliminary data.</text>
</comment>
<evidence type="ECO:0000313" key="9">
    <source>
        <dbReference type="Proteomes" id="UP000479756"/>
    </source>
</evidence>
<keyword evidence="5" id="KW-0676">Redox-active center</keyword>
<evidence type="ECO:0000256" key="3">
    <source>
        <dbReference type="ARBA" id="ARBA00023002"/>
    </source>
</evidence>
<dbReference type="Proteomes" id="UP000479756">
    <property type="component" value="Unassembled WGS sequence"/>
</dbReference>
<dbReference type="AlphaFoldDB" id="A0A7C9TSR5"/>
<dbReference type="InterPro" id="IPR036249">
    <property type="entry name" value="Thioredoxin-like_sf"/>
</dbReference>
<reference evidence="8 9" key="1">
    <citation type="journal article" date="2014" name="Int. J. Syst. Evol. Microbiol.">
        <title>Description of Galbitalea soli gen. nov., sp. nov., and Frondihabitans sucicola sp. nov.</title>
        <authorList>
            <person name="Kim S.J."/>
            <person name="Lim J.M."/>
            <person name="Ahn J.H."/>
            <person name="Weon H.Y."/>
            <person name="Hamada M."/>
            <person name="Suzuki K."/>
            <person name="Ahn T.Y."/>
            <person name="Kwon S.W."/>
        </authorList>
    </citation>
    <scope>NUCLEOTIDE SEQUENCE [LARGE SCALE GENOMIC DNA]</scope>
    <source>
        <strain evidence="8 9">NBRC 108727</strain>
    </source>
</reference>
<dbReference type="Pfam" id="PF13462">
    <property type="entry name" value="Thioredoxin_4"/>
    <property type="match status" value="1"/>
</dbReference>
<dbReference type="Gene3D" id="3.40.30.10">
    <property type="entry name" value="Glutaredoxin"/>
    <property type="match status" value="1"/>
</dbReference>
<dbReference type="RefSeq" id="WP_163473614.1">
    <property type="nucleotide sequence ID" value="NZ_JAAGWZ010000002.1"/>
</dbReference>
<keyword evidence="6" id="KW-0472">Membrane</keyword>
<sequence length="290" mass="30353">MSVPERQSKNQRREHAREQARLLREKEKARQRRNRFFLQGGIGLAVIAIIAIVAVVIVNSNRPLVTTASGPANMLSDGILLTGSAGATTAVTTAAIKPKAQPVATDASKYSKTANIVEYIDYQCPYCNEFETTNQDQIAQMVANGTATLEIHPIAILDQSSQGTRYSSRAANAAACVAALDPNAFLAVNKALFANQPAEGTTGLSNQKIISIINGAGATGDALSTCINDETYKSWVTAATARALAGPLPNSSVAKVSGTPTVIVSGKQYPGSLTDAATFAAFVAAQTPKS</sequence>
<keyword evidence="3" id="KW-0560">Oxidoreductase</keyword>
<evidence type="ECO:0000256" key="6">
    <source>
        <dbReference type="SAM" id="Phobius"/>
    </source>
</evidence>
<dbReference type="PANTHER" id="PTHR13887">
    <property type="entry name" value="GLUTATHIONE S-TRANSFERASE KAPPA"/>
    <property type="match status" value="1"/>
</dbReference>
<evidence type="ECO:0000256" key="1">
    <source>
        <dbReference type="ARBA" id="ARBA00005791"/>
    </source>
</evidence>
<feature type="domain" description="Thioredoxin-like fold" evidence="7">
    <location>
        <begin position="115"/>
        <end position="276"/>
    </location>
</feature>
<keyword evidence="2" id="KW-0732">Signal</keyword>
<dbReference type="PANTHER" id="PTHR13887:SF14">
    <property type="entry name" value="DISULFIDE BOND FORMATION PROTEIN D"/>
    <property type="match status" value="1"/>
</dbReference>
<comment type="similarity">
    <text evidence="1">Belongs to the thioredoxin family. DsbA subfamily.</text>
</comment>
<dbReference type="EMBL" id="JAAGWZ010000002">
    <property type="protein sequence ID" value="NEM91723.1"/>
    <property type="molecule type" value="Genomic_DNA"/>
</dbReference>
<organism evidence="8 9">
    <name type="scientific">Galbitalea soli</name>
    <dbReference type="NCBI Taxonomy" id="1268042"/>
    <lineage>
        <taxon>Bacteria</taxon>
        <taxon>Bacillati</taxon>
        <taxon>Actinomycetota</taxon>
        <taxon>Actinomycetes</taxon>
        <taxon>Micrococcales</taxon>
        <taxon>Microbacteriaceae</taxon>
        <taxon>Galbitalea</taxon>
    </lineage>
</organism>
<gene>
    <name evidence="8" type="ORF">G3T37_10175</name>
</gene>
<dbReference type="SUPFAM" id="SSF52833">
    <property type="entry name" value="Thioredoxin-like"/>
    <property type="match status" value="1"/>
</dbReference>
<proteinExistence type="inferred from homology"/>
<dbReference type="GO" id="GO:0016491">
    <property type="term" value="F:oxidoreductase activity"/>
    <property type="evidence" value="ECO:0007669"/>
    <property type="project" value="UniProtKB-KW"/>
</dbReference>
<evidence type="ECO:0000313" key="8">
    <source>
        <dbReference type="EMBL" id="NEM91723.1"/>
    </source>
</evidence>
<evidence type="ECO:0000256" key="5">
    <source>
        <dbReference type="ARBA" id="ARBA00023284"/>
    </source>
</evidence>
<keyword evidence="6" id="KW-0812">Transmembrane</keyword>
<name>A0A7C9TSR5_9MICO</name>
<keyword evidence="9" id="KW-1185">Reference proteome</keyword>
<evidence type="ECO:0000256" key="2">
    <source>
        <dbReference type="ARBA" id="ARBA00022729"/>
    </source>
</evidence>
<protein>
    <submittedName>
        <fullName evidence="8">Thioredoxin domain-containing protein</fullName>
    </submittedName>
</protein>
<feature type="transmembrane region" description="Helical" evidence="6">
    <location>
        <begin position="36"/>
        <end position="58"/>
    </location>
</feature>
<keyword evidence="6" id="KW-1133">Transmembrane helix</keyword>